<feature type="region of interest" description="Disordered" evidence="2">
    <location>
        <begin position="354"/>
        <end position="426"/>
    </location>
</feature>
<evidence type="ECO:0000313" key="6">
    <source>
        <dbReference type="EMBL" id="WOH09253.1"/>
    </source>
</evidence>
<reference evidence="6" key="2">
    <citation type="submission" date="2022-03" db="EMBL/GenBank/DDBJ databases">
        <title>Draft title - Genomic analysis of global carrot germplasm unveils the trajectory of domestication and the origin of high carotenoid orange carrot.</title>
        <authorList>
            <person name="Iorizzo M."/>
            <person name="Ellison S."/>
            <person name="Senalik D."/>
            <person name="Macko-Podgorni A."/>
            <person name="Grzebelus D."/>
            <person name="Bostan H."/>
            <person name="Rolling W."/>
            <person name="Curaba J."/>
            <person name="Simon P."/>
        </authorList>
    </citation>
    <scope>NUCLEOTIDE SEQUENCE</scope>
    <source>
        <tissue evidence="6">Leaf</tissue>
    </source>
</reference>
<keyword evidence="3" id="KW-0472">Membrane</keyword>
<dbReference type="PANTHER" id="PTHR33985:SF20">
    <property type="entry name" value="FAS1 DOMAIN-CONTAINING PROTEIN"/>
    <property type="match status" value="1"/>
</dbReference>
<evidence type="ECO:0000256" key="2">
    <source>
        <dbReference type="SAM" id="MobiDB-lite"/>
    </source>
</evidence>
<feature type="compositionally biased region" description="Polar residues" evidence="2">
    <location>
        <begin position="367"/>
        <end position="376"/>
    </location>
</feature>
<dbReference type="EMBL" id="LNRQ01000007">
    <property type="protein sequence ID" value="KZM87906.1"/>
    <property type="molecule type" value="Genomic_DNA"/>
</dbReference>
<evidence type="ECO:0000256" key="1">
    <source>
        <dbReference type="ARBA" id="ARBA00007843"/>
    </source>
</evidence>
<organism evidence="5">
    <name type="scientific">Daucus carota subsp. sativus</name>
    <name type="common">Carrot</name>
    <dbReference type="NCBI Taxonomy" id="79200"/>
    <lineage>
        <taxon>Eukaryota</taxon>
        <taxon>Viridiplantae</taxon>
        <taxon>Streptophyta</taxon>
        <taxon>Embryophyta</taxon>
        <taxon>Tracheophyta</taxon>
        <taxon>Spermatophyta</taxon>
        <taxon>Magnoliopsida</taxon>
        <taxon>eudicotyledons</taxon>
        <taxon>Gunneridae</taxon>
        <taxon>Pentapetalae</taxon>
        <taxon>asterids</taxon>
        <taxon>campanulids</taxon>
        <taxon>Apiales</taxon>
        <taxon>Apiaceae</taxon>
        <taxon>Apioideae</taxon>
        <taxon>Scandiceae</taxon>
        <taxon>Daucinae</taxon>
        <taxon>Daucus</taxon>
        <taxon>Daucus sect. Daucus</taxon>
    </lineage>
</organism>
<dbReference type="PANTHER" id="PTHR33985">
    <property type="entry name" value="OS02G0491300 PROTEIN-RELATED"/>
    <property type="match status" value="1"/>
</dbReference>
<name>A0A164TSR8_DAUCS</name>
<dbReference type="AlphaFoldDB" id="A0A164TSR8"/>
<feature type="transmembrane region" description="Helical" evidence="3">
    <location>
        <begin position="16"/>
        <end position="37"/>
    </location>
</feature>
<dbReference type="InterPro" id="IPR000782">
    <property type="entry name" value="FAS1_domain"/>
</dbReference>
<dbReference type="InterPro" id="IPR036378">
    <property type="entry name" value="FAS1_dom_sf"/>
</dbReference>
<dbReference type="Gene3D" id="2.30.180.10">
    <property type="entry name" value="FAS1 domain"/>
    <property type="match status" value="1"/>
</dbReference>
<dbReference type="InterPro" id="IPR052806">
    <property type="entry name" value="Fasciclin-like_AGP"/>
</dbReference>
<dbReference type="OMA" id="VKIRQPD"/>
<feature type="compositionally biased region" description="Low complexity" evidence="2">
    <location>
        <begin position="354"/>
        <end position="366"/>
    </location>
</feature>
<evidence type="ECO:0000259" key="4">
    <source>
        <dbReference type="SMART" id="SM00554"/>
    </source>
</evidence>
<sequence>MARSFLHVLNHNSHTFFNLFTFSFPILLISIFLTWAASSSSLPSSPSTSSATAASNFLSPRGYSLFASALLSPSFNATGTVLAPPDFAILLAAKTYLHAPPRASLPLLLYHTLNAPLSYQHLSSIADNSELRTLSGENCLFLFKKSNGDVTIAVDKKRSLSVKIRQPDLYVDDHLTVHGIDGVLDPNSASTCSGIKHPAARIKAHVDRIFLDHSIRALKRRGFTVVGTAMAIKRRELMRLNGVTVFAVPDASLFSVSNGFRYDFSHHVIKKRMRLTEISRIPIGTVMETMSPNKSIVLGENEGRVTVNGVEINVTEVYHNRWIVVISILGSLDDVVVIPPPEIAFSSEAHVFSPSPSDSTGVSSISQAQSPDSESFASLVESPESVPSPTPIYYPEDENVGRESSQSPSPIASGDENAGESPLLASSPDESAVRCLSEVPDGGDSAVFLAVEGEDIFCPVSIRRKLDQSNAADVAPSQPSDLVRGSKGDQSEPLMRVEVISESKRNDEVKKESRREDQYMADDLFFYT</sequence>
<evidence type="ECO:0000256" key="3">
    <source>
        <dbReference type="SAM" id="Phobius"/>
    </source>
</evidence>
<feature type="domain" description="FAS1" evidence="4">
    <location>
        <begin position="244"/>
        <end position="335"/>
    </location>
</feature>
<dbReference type="Pfam" id="PF02469">
    <property type="entry name" value="Fasciclin"/>
    <property type="match status" value="1"/>
</dbReference>
<protein>
    <recommendedName>
        <fullName evidence="4">FAS1 domain-containing protein</fullName>
    </recommendedName>
</protein>
<keyword evidence="7" id="KW-1185">Reference proteome</keyword>
<accession>A0A164TSR8</accession>
<dbReference type="OrthoDB" id="2015130at2759"/>
<keyword evidence="3" id="KW-0812">Transmembrane</keyword>
<comment type="similarity">
    <text evidence="1">Belongs to the fasciclin-like AGP family.</text>
</comment>
<dbReference type="Proteomes" id="UP000077755">
    <property type="component" value="Chromosome 7"/>
</dbReference>
<dbReference type="Gramene" id="KZM87906">
    <property type="protein sequence ID" value="KZM87906"/>
    <property type="gene ID" value="DCAR_025007"/>
</dbReference>
<gene>
    <name evidence="5" type="ORF">DCAR_025007</name>
    <name evidence="6" type="ORF">DCAR_0728709</name>
</gene>
<keyword evidence="3" id="KW-1133">Transmembrane helix</keyword>
<reference evidence="5" key="1">
    <citation type="journal article" date="2016" name="Nat. Genet.">
        <title>A high-quality carrot genome assembly provides new insights into carotenoid accumulation and asterid genome evolution.</title>
        <authorList>
            <person name="Iorizzo M."/>
            <person name="Ellison S."/>
            <person name="Senalik D."/>
            <person name="Zeng P."/>
            <person name="Satapoomin P."/>
            <person name="Huang J."/>
            <person name="Bowman M."/>
            <person name="Iovene M."/>
            <person name="Sanseverino W."/>
            <person name="Cavagnaro P."/>
            <person name="Yildiz M."/>
            <person name="Macko-Podgorni A."/>
            <person name="Moranska E."/>
            <person name="Grzebelus E."/>
            <person name="Grzebelus D."/>
            <person name="Ashrafi H."/>
            <person name="Zheng Z."/>
            <person name="Cheng S."/>
            <person name="Spooner D."/>
            <person name="Van Deynze A."/>
            <person name="Simon P."/>
        </authorList>
    </citation>
    <scope>NUCLEOTIDE SEQUENCE [LARGE SCALE GENOMIC DNA]</scope>
    <source>
        <tissue evidence="5">Leaf</tissue>
    </source>
</reference>
<evidence type="ECO:0000313" key="5">
    <source>
        <dbReference type="EMBL" id="KZM87906.1"/>
    </source>
</evidence>
<dbReference type="SMART" id="SM00554">
    <property type="entry name" value="FAS1"/>
    <property type="match status" value="2"/>
</dbReference>
<dbReference type="SUPFAM" id="SSF82153">
    <property type="entry name" value="FAS1 domain"/>
    <property type="match status" value="1"/>
</dbReference>
<proteinExistence type="inferred from homology"/>
<evidence type="ECO:0000313" key="7">
    <source>
        <dbReference type="Proteomes" id="UP000077755"/>
    </source>
</evidence>
<dbReference type="EMBL" id="CP093349">
    <property type="protein sequence ID" value="WOH09253.1"/>
    <property type="molecule type" value="Genomic_DNA"/>
</dbReference>
<feature type="domain" description="FAS1" evidence="4">
    <location>
        <begin position="80"/>
        <end position="187"/>
    </location>
</feature>
<feature type="region of interest" description="Disordered" evidence="2">
    <location>
        <begin position="468"/>
        <end position="493"/>
    </location>
</feature>